<dbReference type="Proteomes" id="UP000186400">
    <property type="component" value="Unassembled WGS sequence"/>
</dbReference>
<sequence>MCPEKTDRLSLSSIVRDMMAGTSKTSVLNCRRGRLRKEYSLFLVDKAGHDLSAGLIMVLRISSIVQEVL</sequence>
<gene>
    <name evidence="1" type="ORF">SAMN05920897_109137</name>
</gene>
<organism evidence="1 2">
    <name type="scientific">Alkalispirochaeta americana</name>
    <dbReference type="NCBI Taxonomy" id="159291"/>
    <lineage>
        <taxon>Bacteria</taxon>
        <taxon>Pseudomonadati</taxon>
        <taxon>Spirochaetota</taxon>
        <taxon>Spirochaetia</taxon>
        <taxon>Spirochaetales</taxon>
        <taxon>Spirochaetaceae</taxon>
        <taxon>Alkalispirochaeta</taxon>
    </lineage>
</organism>
<dbReference type="STRING" id="159291.SAMN05920897_109137"/>
<evidence type="ECO:0000313" key="1">
    <source>
        <dbReference type="EMBL" id="SIQ49084.1"/>
    </source>
</evidence>
<reference evidence="1 2" key="1">
    <citation type="submission" date="2017-01" db="EMBL/GenBank/DDBJ databases">
        <authorList>
            <person name="Mah S.A."/>
            <person name="Swanson W.J."/>
            <person name="Moy G.W."/>
            <person name="Vacquier V.D."/>
        </authorList>
    </citation>
    <scope>NUCLEOTIDE SEQUENCE [LARGE SCALE GENOMIC DNA]</scope>
    <source>
        <strain evidence="1 2">ASpG1</strain>
    </source>
</reference>
<keyword evidence="2" id="KW-1185">Reference proteome</keyword>
<dbReference type="EMBL" id="FTMS01000009">
    <property type="protein sequence ID" value="SIQ49084.1"/>
    <property type="molecule type" value="Genomic_DNA"/>
</dbReference>
<proteinExistence type="predicted"/>
<protein>
    <submittedName>
        <fullName evidence="1">Uncharacterized protein</fullName>
    </submittedName>
</protein>
<dbReference type="AlphaFoldDB" id="A0A1N6T743"/>
<evidence type="ECO:0000313" key="2">
    <source>
        <dbReference type="Proteomes" id="UP000186400"/>
    </source>
</evidence>
<accession>A0A1N6T743</accession>
<name>A0A1N6T743_9SPIO</name>